<dbReference type="KEGG" id="rmai:MACH21_06460"/>
<feature type="region of interest" description="Disordered" evidence="1">
    <location>
        <begin position="45"/>
        <end position="73"/>
    </location>
</feature>
<protein>
    <submittedName>
        <fullName evidence="2">Uncharacterized protein</fullName>
    </submittedName>
</protein>
<dbReference type="EMBL" id="AP027266">
    <property type="protein sequence ID" value="BDW84469.1"/>
    <property type="molecule type" value="Genomic_DNA"/>
</dbReference>
<organism evidence="2 3">
    <name type="scientific">Roseicyclus marinus</name>
    <dbReference type="NCBI Taxonomy" id="2161673"/>
    <lineage>
        <taxon>Bacteria</taxon>
        <taxon>Pseudomonadati</taxon>
        <taxon>Pseudomonadota</taxon>
        <taxon>Alphaproteobacteria</taxon>
        <taxon>Rhodobacterales</taxon>
        <taxon>Roseobacteraceae</taxon>
        <taxon>Roseicyclus</taxon>
    </lineage>
</organism>
<evidence type="ECO:0000313" key="2">
    <source>
        <dbReference type="EMBL" id="BDW84469.1"/>
    </source>
</evidence>
<dbReference type="RefSeq" id="WP_338274362.1">
    <property type="nucleotide sequence ID" value="NZ_AP027266.1"/>
</dbReference>
<name>A0AA48H0S3_9RHOB</name>
<evidence type="ECO:0000313" key="3">
    <source>
        <dbReference type="Proteomes" id="UP001337723"/>
    </source>
</evidence>
<accession>A0AA48H0S3</accession>
<feature type="region of interest" description="Disordered" evidence="1">
    <location>
        <begin position="119"/>
        <end position="145"/>
    </location>
</feature>
<gene>
    <name evidence="2" type="ORF">MACH21_06460</name>
</gene>
<evidence type="ECO:0000256" key="1">
    <source>
        <dbReference type="SAM" id="MobiDB-lite"/>
    </source>
</evidence>
<sequence length="367" mass="38462">MSEPAKSANEIEDVLSSIRRLVSEGQASVAPSRLVLTPAQRVVEPDDPWAPVPDAATAPDATAPVTGAADPAWGLEDRLSDWGEIESSGQEAVEEALAERSVAVPPGPADAIGAVAALSGEAEDDGQDQPAFEAETGDTNWPDAGATRTLRDLALVRGHPVQDVGAEPEVPEQGREGMAVVGEGDAPQHDDAVTDAARVAETPETMPAEDSADDGATPDATTPQDEGAEAVPGEVEAAAVAEANPVAEAENMADAEGVAETEVAAKAPPRMFSRPIRRDPEPVTGADADSDMDEDDDLDVEDLGDDPQPFSFPETEDGILDEETLRQIVADVVRAELQGVLGQRITRNVRKMVRREVRLALAAQELE</sequence>
<feature type="region of interest" description="Disordered" evidence="1">
    <location>
        <begin position="161"/>
        <end position="317"/>
    </location>
</feature>
<feature type="compositionally biased region" description="Low complexity" evidence="1">
    <location>
        <begin position="52"/>
        <end position="72"/>
    </location>
</feature>
<feature type="compositionally biased region" description="Low complexity" evidence="1">
    <location>
        <begin position="229"/>
        <end position="250"/>
    </location>
</feature>
<proteinExistence type="predicted"/>
<dbReference type="Proteomes" id="UP001337723">
    <property type="component" value="Chromosome"/>
</dbReference>
<dbReference type="AlphaFoldDB" id="A0AA48H0S3"/>
<feature type="compositionally biased region" description="Acidic residues" evidence="1">
    <location>
        <begin position="288"/>
        <end position="305"/>
    </location>
</feature>
<reference evidence="2 3" key="1">
    <citation type="submission" date="2023-01" db="EMBL/GenBank/DDBJ databases">
        <title>Complete genome sequence of Roseicyclus marinus strain Dej080120_10.</title>
        <authorList>
            <person name="Ueki S."/>
            <person name="Maruyama F."/>
        </authorList>
    </citation>
    <scope>NUCLEOTIDE SEQUENCE [LARGE SCALE GENOMIC DNA]</scope>
    <source>
        <strain evidence="2 3">Dej080120_10</strain>
    </source>
</reference>
<keyword evidence="3" id="KW-1185">Reference proteome</keyword>